<reference evidence="2" key="1">
    <citation type="journal article" date="2022" name="Front. Genet.">
        <title>Chromosome-Scale Assembly of the Dendrobium nobile Genome Provides Insights Into the Molecular Mechanism of the Biosynthesis of the Medicinal Active Ingredient of Dendrobium.</title>
        <authorList>
            <person name="Xu Q."/>
            <person name="Niu S.-C."/>
            <person name="Li K.-L."/>
            <person name="Zheng P.-J."/>
            <person name="Zhang X.-J."/>
            <person name="Jia Y."/>
            <person name="Liu Y."/>
            <person name="Niu Y.-X."/>
            <person name="Yu L.-H."/>
            <person name="Chen D.-F."/>
            <person name="Zhang G.-Q."/>
        </authorList>
    </citation>
    <scope>NUCLEOTIDE SEQUENCE</scope>
    <source>
        <tissue evidence="2">Leaf</tissue>
    </source>
</reference>
<dbReference type="EMBL" id="JAGYWB010000009">
    <property type="protein sequence ID" value="KAI0511971.1"/>
    <property type="molecule type" value="Genomic_DNA"/>
</dbReference>
<dbReference type="AlphaFoldDB" id="A0A8T3BJE8"/>
<dbReference type="SMR" id="A0A8T3BJE8"/>
<protein>
    <submittedName>
        <fullName evidence="2">Uncharacterized protein</fullName>
    </submittedName>
</protein>
<organism evidence="2 3">
    <name type="scientific">Dendrobium nobile</name>
    <name type="common">Orchid</name>
    <dbReference type="NCBI Taxonomy" id="94219"/>
    <lineage>
        <taxon>Eukaryota</taxon>
        <taxon>Viridiplantae</taxon>
        <taxon>Streptophyta</taxon>
        <taxon>Embryophyta</taxon>
        <taxon>Tracheophyta</taxon>
        <taxon>Spermatophyta</taxon>
        <taxon>Magnoliopsida</taxon>
        <taxon>Liliopsida</taxon>
        <taxon>Asparagales</taxon>
        <taxon>Orchidaceae</taxon>
        <taxon>Epidendroideae</taxon>
        <taxon>Malaxideae</taxon>
        <taxon>Dendrobiinae</taxon>
        <taxon>Dendrobium</taxon>
    </lineage>
</organism>
<sequence>MLLNTGSSTGVAVGAGWQGVVAYVNIACYYFIGIPLGIVLGYVVGFHVKGIWMGMILGVVVQTIVLLYITTRTDWEKQVVLSKERINKWYMKEESKDEES</sequence>
<accession>A0A8T3BJE8</accession>
<dbReference type="OrthoDB" id="2126698at2759"/>
<keyword evidence="1" id="KW-1133">Transmembrane helix</keyword>
<keyword evidence="1" id="KW-0812">Transmembrane</keyword>
<name>A0A8T3BJE8_DENNO</name>
<dbReference type="PANTHER" id="PTHR11206">
    <property type="entry name" value="MULTIDRUG RESISTANCE PROTEIN"/>
    <property type="match status" value="1"/>
</dbReference>
<evidence type="ECO:0000256" key="1">
    <source>
        <dbReference type="SAM" id="Phobius"/>
    </source>
</evidence>
<feature type="transmembrane region" description="Helical" evidence="1">
    <location>
        <begin position="20"/>
        <end position="44"/>
    </location>
</feature>
<evidence type="ECO:0000313" key="3">
    <source>
        <dbReference type="Proteomes" id="UP000829196"/>
    </source>
</evidence>
<dbReference type="Proteomes" id="UP000829196">
    <property type="component" value="Unassembled WGS sequence"/>
</dbReference>
<keyword evidence="1" id="KW-0472">Membrane</keyword>
<keyword evidence="3" id="KW-1185">Reference proteome</keyword>
<comment type="caution">
    <text evidence="2">The sequence shown here is derived from an EMBL/GenBank/DDBJ whole genome shotgun (WGS) entry which is preliminary data.</text>
</comment>
<proteinExistence type="predicted"/>
<feature type="transmembrane region" description="Helical" evidence="1">
    <location>
        <begin position="51"/>
        <end position="69"/>
    </location>
</feature>
<evidence type="ECO:0000313" key="2">
    <source>
        <dbReference type="EMBL" id="KAI0511971.1"/>
    </source>
</evidence>
<gene>
    <name evidence="2" type="ORF">KFK09_012605</name>
</gene>